<dbReference type="OrthoDB" id="275178at2"/>
<evidence type="ECO:0000313" key="3">
    <source>
        <dbReference type="Proteomes" id="UP000318995"/>
    </source>
</evidence>
<dbReference type="PANTHER" id="PTHR30093">
    <property type="entry name" value="GENERAL SECRETION PATHWAY PROTEIN G"/>
    <property type="match status" value="1"/>
</dbReference>
<organism evidence="2 3">
    <name type="scientific">Botrimarina hoheduenensis</name>
    <dbReference type="NCBI Taxonomy" id="2528000"/>
    <lineage>
        <taxon>Bacteria</taxon>
        <taxon>Pseudomonadati</taxon>
        <taxon>Planctomycetota</taxon>
        <taxon>Planctomycetia</taxon>
        <taxon>Pirellulales</taxon>
        <taxon>Lacipirellulaceae</taxon>
        <taxon>Botrimarina</taxon>
    </lineage>
</organism>
<reference evidence="2 3" key="1">
    <citation type="submission" date="2019-02" db="EMBL/GenBank/DDBJ databases">
        <title>Deep-cultivation of Planctomycetes and their phenomic and genomic characterization uncovers novel biology.</title>
        <authorList>
            <person name="Wiegand S."/>
            <person name="Jogler M."/>
            <person name="Boedeker C."/>
            <person name="Pinto D."/>
            <person name="Vollmers J."/>
            <person name="Rivas-Marin E."/>
            <person name="Kohn T."/>
            <person name="Peeters S.H."/>
            <person name="Heuer A."/>
            <person name="Rast P."/>
            <person name="Oberbeckmann S."/>
            <person name="Bunk B."/>
            <person name="Jeske O."/>
            <person name="Meyerdierks A."/>
            <person name="Storesund J.E."/>
            <person name="Kallscheuer N."/>
            <person name="Luecker S."/>
            <person name="Lage O.M."/>
            <person name="Pohl T."/>
            <person name="Merkel B.J."/>
            <person name="Hornburger P."/>
            <person name="Mueller R.-W."/>
            <person name="Bruemmer F."/>
            <person name="Labrenz M."/>
            <person name="Spormann A.M."/>
            <person name="Op Den Camp H."/>
            <person name="Overmann J."/>
            <person name="Amann R."/>
            <person name="Jetten M.S.M."/>
            <person name="Mascher T."/>
            <person name="Medema M.H."/>
            <person name="Devos D.P."/>
            <person name="Kaster A.-K."/>
            <person name="Ovreas L."/>
            <person name="Rohde M."/>
            <person name="Galperin M.Y."/>
            <person name="Jogler C."/>
        </authorList>
    </citation>
    <scope>NUCLEOTIDE SEQUENCE [LARGE SCALE GENOMIC DNA]</scope>
    <source>
        <strain evidence="2 3">Pla111</strain>
    </source>
</reference>
<dbReference type="Pfam" id="PF07596">
    <property type="entry name" value="SBP_bac_10"/>
    <property type="match status" value="1"/>
</dbReference>
<dbReference type="InterPro" id="IPR012902">
    <property type="entry name" value="N_methyl_site"/>
</dbReference>
<dbReference type="AlphaFoldDB" id="A0A5C5WE65"/>
<evidence type="ECO:0000259" key="1">
    <source>
        <dbReference type="Pfam" id="PF07596"/>
    </source>
</evidence>
<dbReference type="Pfam" id="PF07963">
    <property type="entry name" value="N_methyl"/>
    <property type="match status" value="1"/>
</dbReference>
<dbReference type="PANTHER" id="PTHR30093:SF2">
    <property type="entry name" value="TYPE II SECRETION SYSTEM PROTEIN H"/>
    <property type="match status" value="1"/>
</dbReference>
<accession>A0A5C5WE65</accession>
<name>A0A5C5WE65_9BACT</name>
<dbReference type="Proteomes" id="UP000318995">
    <property type="component" value="Unassembled WGS sequence"/>
</dbReference>
<protein>
    <recommendedName>
        <fullName evidence="1">DUF1559 domain-containing protein</fullName>
    </recommendedName>
</protein>
<dbReference type="InterPro" id="IPR045584">
    <property type="entry name" value="Pilin-like"/>
</dbReference>
<dbReference type="SUPFAM" id="SSF54523">
    <property type="entry name" value="Pili subunits"/>
    <property type="match status" value="1"/>
</dbReference>
<comment type="caution">
    <text evidence="2">The sequence shown here is derived from an EMBL/GenBank/DDBJ whole genome shotgun (WGS) entry which is preliminary data.</text>
</comment>
<evidence type="ECO:0000313" key="2">
    <source>
        <dbReference type="EMBL" id="TWT48900.1"/>
    </source>
</evidence>
<dbReference type="InterPro" id="IPR011453">
    <property type="entry name" value="DUF1559"/>
</dbReference>
<dbReference type="Gene3D" id="3.30.700.10">
    <property type="entry name" value="Glycoprotein, Type 4 Pilin"/>
    <property type="match status" value="1"/>
</dbReference>
<dbReference type="RefSeq" id="WP_146571309.1">
    <property type="nucleotide sequence ID" value="NZ_SJPH01000001.1"/>
</dbReference>
<sequence length="394" mass="41665">MLTPFANRHSRRAFTLVELLVVIAIIGILVALLLPAVQAAREAARRSQCQSQLKNVALAVLNYESAKGEFPPAIVHDGPFIGSIASGPFRGQQAQPIGRTTLYRSSWLIESLPYLESQTVYDTFDFTQRHTGGLITNTGAVNYRNIQARGTEIAVLKCPSDGNNEVKFQSTALGDNWARGNYAANAGPGNWLHGVSDAGPQAPALIQNTTGLATDAWKGNGTSRNWPTSIRGVFGPNEAVRFAQLTDGTSKTMMLAELRAGVSELDWRGAWALPMPGASVVARFGAGGDANGPNLCSAKSDDAAGSLVGPNFSCGTDGLAFEADCMTCNNDNDFAQATARSLHAGGIFIARADGSVTFILDDIETTGGAPCCAAWDHLLMGADGDFTFVTFSTR</sequence>
<keyword evidence="3" id="KW-1185">Reference proteome</keyword>
<feature type="domain" description="DUF1559" evidence="1">
    <location>
        <begin position="38"/>
        <end position="364"/>
    </location>
</feature>
<proteinExistence type="predicted"/>
<dbReference type="EMBL" id="SJPH01000001">
    <property type="protein sequence ID" value="TWT48900.1"/>
    <property type="molecule type" value="Genomic_DNA"/>
</dbReference>
<gene>
    <name evidence="2" type="ORF">Pla111_06760</name>
</gene>
<dbReference type="NCBIfam" id="TIGR02532">
    <property type="entry name" value="IV_pilin_GFxxxE"/>
    <property type="match status" value="1"/>
</dbReference>